<dbReference type="Proteomes" id="UP001152888">
    <property type="component" value="Unassembled WGS sequence"/>
</dbReference>
<name>A0A9P0PC38_ACAOB</name>
<comment type="caution">
    <text evidence="1">The sequence shown here is derived from an EMBL/GenBank/DDBJ whole genome shotgun (WGS) entry which is preliminary data.</text>
</comment>
<accession>A0A9P0PC38</accession>
<dbReference type="AlphaFoldDB" id="A0A9P0PC38"/>
<reference evidence="1" key="1">
    <citation type="submission" date="2022-03" db="EMBL/GenBank/DDBJ databases">
        <authorList>
            <person name="Sayadi A."/>
        </authorList>
    </citation>
    <scope>NUCLEOTIDE SEQUENCE</scope>
</reference>
<organism evidence="1 2">
    <name type="scientific">Acanthoscelides obtectus</name>
    <name type="common">Bean weevil</name>
    <name type="synonym">Bruchus obtectus</name>
    <dbReference type="NCBI Taxonomy" id="200917"/>
    <lineage>
        <taxon>Eukaryota</taxon>
        <taxon>Metazoa</taxon>
        <taxon>Ecdysozoa</taxon>
        <taxon>Arthropoda</taxon>
        <taxon>Hexapoda</taxon>
        <taxon>Insecta</taxon>
        <taxon>Pterygota</taxon>
        <taxon>Neoptera</taxon>
        <taxon>Endopterygota</taxon>
        <taxon>Coleoptera</taxon>
        <taxon>Polyphaga</taxon>
        <taxon>Cucujiformia</taxon>
        <taxon>Chrysomeloidea</taxon>
        <taxon>Chrysomelidae</taxon>
        <taxon>Bruchinae</taxon>
        <taxon>Bruchini</taxon>
        <taxon>Acanthoscelides</taxon>
    </lineage>
</organism>
<gene>
    <name evidence="1" type="ORF">ACAOBT_LOCUS13858</name>
</gene>
<protein>
    <submittedName>
        <fullName evidence="1">Uncharacterized protein</fullName>
    </submittedName>
</protein>
<evidence type="ECO:0000313" key="2">
    <source>
        <dbReference type="Proteomes" id="UP001152888"/>
    </source>
</evidence>
<keyword evidence="2" id="KW-1185">Reference proteome</keyword>
<proteinExistence type="predicted"/>
<dbReference type="OrthoDB" id="7701049at2759"/>
<evidence type="ECO:0000313" key="1">
    <source>
        <dbReference type="EMBL" id="CAH1980207.1"/>
    </source>
</evidence>
<dbReference type="EMBL" id="CAKOFQ010006892">
    <property type="protein sequence ID" value="CAH1980207.1"/>
    <property type="molecule type" value="Genomic_DNA"/>
</dbReference>
<sequence>MPIINLEHCGNPILNEDQYYPALSMILSISIIHRLNQNNSTYEYVYDYSKGDLYLLYRLLNDVDWSELETTSNVAKCIDMFYQKVYECLDLAIPKRKIKKCTSNAQRYPIYFSQELKKNIKLKKRLHRQIKNGKASFQLKNEYNEIRSAIKYQTTTKLS</sequence>